<evidence type="ECO:0000256" key="1">
    <source>
        <dbReference type="ARBA" id="ARBA00001947"/>
    </source>
</evidence>
<keyword evidence="7" id="KW-0472">Membrane</keyword>
<feature type="domain" description="Peptidase M48" evidence="8">
    <location>
        <begin position="228"/>
        <end position="445"/>
    </location>
</feature>
<keyword evidence="4" id="KW-0378">Hydrolase</keyword>
<protein>
    <recommendedName>
        <fullName evidence="8">Peptidase M48 domain-containing protein</fullName>
    </recommendedName>
</protein>
<dbReference type="Pfam" id="PF01435">
    <property type="entry name" value="Peptidase_M48"/>
    <property type="match status" value="1"/>
</dbReference>
<evidence type="ECO:0000313" key="10">
    <source>
        <dbReference type="Proteomes" id="UP000054107"/>
    </source>
</evidence>
<keyword evidence="7" id="KW-0812">Transmembrane</keyword>
<dbReference type="Proteomes" id="UP000054107">
    <property type="component" value="Unassembled WGS sequence"/>
</dbReference>
<dbReference type="GO" id="GO:0034982">
    <property type="term" value="P:mitochondrial protein processing"/>
    <property type="evidence" value="ECO:0007669"/>
    <property type="project" value="TreeGrafter"/>
</dbReference>
<sequence length="521" mass="58876">MLQHILRKSSTIWRQSSTLCSGCYQQQKIGLFSRLPKKNFHTSRPSRVPIVPIPAIVLGALKTGKLVSLVSLSSKTSLTLLPHTFRRGSKGDLIAKILAGIPVFGFTLLLVVGLDQAPNTSRLRLIYLSEEEESEIVKAEIDTLLEAQSGLVAPKDSEVVMWLQTIVDNLAGPAVDDIRDPVRRYADDNNMPQRSRQIQVVPSNLPTSGEVDIMVSTEEEEGEFRPAIPKRDFEVNVIWDSTTVNAMCAGSRLIVYNLLIHYMDYDTTRMAVILSHEIAHSLQRHFVEQHGFASLMFMLGDITRGVFWMITESMGPYVNQKINEYISTFITLETQTTYNRKLEKEADLVGLKLLAKAGYDPRAAIDVWQRMADLESELGEEAKNKQRPAVQSRAAAAAKRSALADPAKDAEEKYQDLEYGVREFLDSLVSSWFGSSHPPNVERIEYMCENMDEAILLYEEALKLNGLPREFVFSEDLEHKMEIKNYINHGVIRYVTIWLTSIYSWSWNGSRSNTVEAVQIQ</sequence>
<dbReference type="OrthoDB" id="7464992at2759"/>
<dbReference type="CDD" id="cd07331">
    <property type="entry name" value="M48C_Oma1_like"/>
    <property type="match status" value="1"/>
</dbReference>
<keyword evidence="10" id="KW-1185">Reference proteome</keyword>
<organism evidence="9 10">
    <name type="scientific">Parasitella parasitica</name>
    <dbReference type="NCBI Taxonomy" id="35722"/>
    <lineage>
        <taxon>Eukaryota</taxon>
        <taxon>Fungi</taxon>
        <taxon>Fungi incertae sedis</taxon>
        <taxon>Mucoromycota</taxon>
        <taxon>Mucoromycotina</taxon>
        <taxon>Mucoromycetes</taxon>
        <taxon>Mucorales</taxon>
        <taxon>Mucorineae</taxon>
        <taxon>Mucoraceae</taxon>
        <taxon>Parasitella</taxon>
    </lineage>
</organism>
<keyword evidence="2" id="KW-0645">Protease</keyword>
<reference evidence="9 10" key="1">
    <citation type="submission" date="2014-09" db="EMBL/GenBank/DDBJ databases">
        <authorList>
            <person name="Ellenberger Sabrina"/>
        </authorList>
    </citation>
    <scope>NUCLEOTIDE SEQUENCE [LARGE SCALE GENOMIC DNA]</scope>
    <source>
        <strain evidence="9 10">CBS 412.66</strain>
    </source>
</reference>
<evidence type="ECO:0000259" key="8">
    <source>
        <dbReference type="Pfam" id="PF01435"/>
    </source>
</evidence>
<dbReference type="AlphaFoldDB" id="A0A0B7MYU2"/>
<name>A0A0B7MYU2_9FUNG</name>
<keyword evidence="6" id="KW-0482">Metalloprotease</keyword>
<keyword evidence="7" id="KW-1133">Transmembrane helix</keyword>
<evidence type="ECO:0000256" key="3">
    <source>
        <dbReference type="ARBA" id="ARBA00022723"/>
    </source>
</evidence>
<keyword evidence="5" id="KW-0862">Zinc</keyword>
<dbReference type="GO" id="GO:0046872">
    <property type="term" value="F:metal ion binding"/>
    <property type="evidence" value="ECO:0007669"/>
    <property type="project" value="UniProtKB-KW"/>
</dbReference>
<dbReference type="PANTHER" id="PTHR22726">
    <property type="entry name" value="METALLOENDOPEPTIDASE OMA1"/>
    <property type="match status" value="1"/>
</dbReference>
<evidence type="ECO:0000313" key="9">
    <source>
        <dbReference type="EMBL" id="CEP10302.1"/>
    </source>
</evidence>
<proteinExistence type="predicted"/>
<gene>
    <name evidence="9" type="primary">PARPA_03960.1 scaffold 10640</name>
</gene>
<evidence type="ECO:0000256" key="4">
    <source>
        <dbReference type="ARBA" id="ARBA00022801"/>
    </source>
</evidence>
<dbReference type="GO" id="GO:0005743">
    <property type="term" value="C:mitochondrial inner membrane"/>
    <property type="evidence" value="ECO:0007669"/>
    <property type="project" value="TreeGrafter"/>
</dbReference>
<evidence type="ECO:0000256" key="6">
    <source>
        <dbReference type="ARBA" id="ARBA00023049"/>
    </source>
</evidence>
<accession>A0A0B7MYU2</accession>
<dbReference type="STRING" id="35722.A0A0B7MYU2"/>
<evidence type="ECO:0000256" key="2">
    <source>
        <dbReference type="ARBA" id="ARBA00022670"/>
    </source>
</evidence>
<dbReference type="EMBL" id="LN723682">
    <property type="protein sequence ID" value="CEP10302.1"/>
    <property type="molecule type" value="Genomic_DNA"/>
</dbReference>
<keyword evidence="3" id="KW-0479">Metal-binding</keyword>
<dbReference type="PANTHER" id="PTHR22726:SF18">
    <property type="entry name" value="PEPTIDASE M48 DOMAIN-CONTAINING PROTEIN"/>
    <property type="match status" value="1"/>
</dbReference>
<feature type="transmembrane region" description="Helical" evidence="7">
    <location>
        <begin position="93"/>
        <end position="114"/>
    </location>
</feature>
<evidence type="ECO:0000256" key="5">
    <source>
        <dbReference type="ARBA" id="ARBA00022833"/>
    </source>
</evidence>
<dbReference type="InterPro" id="IPR051156">
    <property type="entry name" value="Mito/Outer_Membr_Metalloprot"/>
</dbReference>
<evidence type="ECO:0000256" key="7">
    <source>
        <dbReference type="SAM" id="Phobius"/>
    </source>
</evidence>
<dbReference type="GO" id="GO:0006515">
    <property type="term" value="P:protein quality control for misfolded or incompletely synthesized proteins"/>
    <property type="evidence" value="ECO:0007669"/>
    <property type="project" value="TreeGrafter"/>
</dbReference>
<dbReference type="GO" id="GO:0004222">
    <property type="term" value="F:metalloendopeptidase activity"/>
    <property type="evidence" value="ECO:0007669"/>
    <property type="project" value="InterPro"/>
</dbReference>
<dbReference type="InterPro" id="IPR001915">
    <property type="entry name" value="Peptidase_M48"/>
</dbReference>
<comment type="cofactor">
    <cofactor evidence="1">
        <name>Zn(2+)</name>
        <dbReference type="ChEBI" id="CHEBI:29105"/>
    </cofactor>
</comment>